<gene>
    <name evidence="1" type="ORF">GWI33_002442</name>
</gene>
<reference evidence="1" key="1">
    <citation type="submission" date="2020-08" db="EMBL/GenBank/DDBJ databases">
        <title>Genome sequencing and assembly of the red palm weevil Rhynchophorus ferrugineus.</title>
        <authorList>
            <person name="Dias G.B."/>
            <person name="Bergman C.M."/>
            <person name="Manee M."/>
        </authorList>
    </citation>
    <scope>NUCLEOTIDE SEQUENCE</scope>
    <source>
        <strain evidence="1">AA-2017</strain>
        <tissue evidence="1">Whole larva</tissue>
    </source>
</reference>
<dbReference type="AlphaFoldDB" id="A0A834IVI7"/>
<dbReference type="Proteomes" id="UP000625711">
    <property type="component" value="Unassembled WGS sequence"/>
</dbReference>
<accession>A0A834IVI7</accession>
<evidence type="ECO:0000313" key="2">
    <source>
        <dbReference type="Proteomes" id="UP000625711"/>
    </source>
</evidence>
<organism evidence="1 2">
    <name type="scientific">Rhynchophorus ferrugineus</name>
    <name type="common">Red palm weevil</name>
    <name type="synonym">Curculio ferrugineus</name>
    <dbReference type="NCBI Taxonomy" id="354439"/>
    <lineage>
        <taxon>Eukaryota</taxon>
        <taxon>Metazoa</taxon>
        <taxon>Ecdysozoa</taxon>
        <taxon>Arthropoda</taxon>
        <taxon>Hexapoda</taxon>
        <taxon>Insecta</taxon>
        <taxon>Pterygota</taxon>
        <taxon>Neoptera</taxon>
        <taxon>Endopterygota</taxon>
        <taxon>Coleoptera</taxon>
        <taxon>Polyphaga</taxon>
        <taxon>Cucujiformia</taxon>
        <taxon>Curculionidae</taxon>
        <taxon>Dryophthorinae</taxon>
        <taxon>Rhynchophorus</taxon>
    </lineage>
</organism>
<protein>
    <submittedName>
        <fullName evidence="1">Uncharacterized protein</fullName>
    </submittedName>
</protein>
<dbReference type="EMBL" id="JAACXV010000016">
    <property type="protein sequence ID" value="KAF7287060.1"/>
    <property type="molecule type" value="Genomic_DNA"/>
</dbReference>
<sequence length="70" mass="7911">MKAKPGNIFGVSHKKRTSSDERTYVDDVFIFFTLSLEDRAAFVYGAPRQVKSPIRPYPSSVDQRVAMSTL</sequence>
<comment type="caution">
    <text evidence="1">The sequence shown here is derived from an EMBL/GenBank/DDBJ whole genome shotgun (WGS) entry which is preliminary data.</text>
</comment>
<keyword evidence="2" id="KW-1185">Reference proteome</keyword>
<evidence type="ECO:0000313" key="1">
    <source>
        <dbReference type="EMBL" id="KAF7287060.1"/>
    </source>
</evidence>
<name>A0A834IVI7_RHYFE</name>
<proteinExistence type="predicted"/>